<dbReference type="KEGG" id="ptes:JQU52_08065"/>
<keyword evidence="3" id="KW-1185">Reference proteome</keyword>
<reference evidence="2" key="1">
    <citation type="submission" date="2021-02" db="EMBL/GenBank/DDBJ databases">
        <title>Neisseriaceae sp. 26B isolated from the cloaca of a Common Toad-headed Turtle (Mesoclemmys nasuta).</title>
        <authorList>
            <person name="Spergser J."/>
            <person name="Busse H.-J."/>
        </authorList>
    </citation>
    <scope>NUCLEOTIDE SEQUENCE</scope>
    <source>
        <strain evidence="2">26B</strain>
    </source>
</reference>
<keyword evidence="1" id="KW-0812">Transmembrane</keyword>
<evidence type="ECO:0000313" key="3">
    <source>
        <dbReference type="Proteomes" id="UP000653156"/>
    </source>
</evidence>
<gene>
    <name evidence="2" type="ORF">JQU52_08065</name>
</gene>
<keyword evidence="1" id="KW-0472">Membrane</keyword>
<dbReference type="RefSeq" id="WP_230338006.1">
    <property type="nucleotide sequence ID" value="NZ_CP069798.1"/>
</dbReference>
<dbReference type="EMBL" id="CP069798">
    <property type="protein sequence ID" value="QRQ80722.1"/>
    <property type="molecule type" value="Genomic_DNA"/>
</dbReference>
<organism evidence="2 3">
    <name type="scientific">Paralysiella testudinis</name>
    <dbReference type="NCBI Taxonomy" id="2809020"/>
    <lineage>
        <taxon>Bacteria</taxon>
        <taxon>Pseudomonadati</taxon>
        <taxon>Pseudomonadota</taxon>
        <taxon>Betaproteobacteria</taxon>
        <taxon>Neisseriales</taxon>
        <taxon>Neisseriaceae</taxon>
        <taxon>Paralysiella</taxon>
    </lineage>
</organism>
<accession>A0A892ZCQ8</accession>
<proteinExistence type="predicted"/>
<name>A0A892ZCQ8_9NEIS</name>
<dbReference type="AlphaFoldDB" id="A0A892ZCQ8"/>
<feature type="transmembrane region" description="Helical" evidence="1">
    <location>
        <begin position="80"/>
        <end position="101"/>
    </location>
</feature>
<sequence length="104" mass="11340">MKIAGMFFQAPTLSGVLGLITGSLIIIGTVYGVGISIDDGTIRNHPEILRQLVFWPFSIVFAIRMAAAFGLFLNKMPQKILMVMLFYIPSAVLLAYIGGIFSTI</sequence>
<dbReference type="Proteomes" id="UP000653156">
    <property type="component" value="Chromosome"/>
</dbReference>
<evidence type="ECO:0000256" key="1">
    <source>
        <dbReference type="SAM" id="Phobius"/>
    </source>
</evidence>
<keyword evidence="1" id="KW-1133">Transmembrane helix</keyword>
<feature type="transmembrane region" description="Helical" evidence="1">
    <location>
        <begin position="12"/>
        <end position="33"/>
    </location>
</feature>
<protein>
    <submittedName>
        <fullName evidence="2">Uncharacterized protein</fullName>
    </submittedName>
</protein>
<evidence type="ECO:0000313" key="2">
    <source>
        <dbReference type="EMBL" id="QRQ80722.1"/>
    </source>
</evidence>
<feature type="transmembrane region" description="Helical" evidence="1">
    <location>
        <begin position="53"/>
        <end position="73"/>
    </location>
</feature>